<reference evidence="1 2" key="1">
    <citation type="submission" date="2019-07" db="EMBL/GenBank/DDBJ databases">
        <title>Whole genome shotgun sequence of Brevifollis gellanilyticus NBRC 108608.</title>
        <authorList>
            <person name="Hosoyama A."/>
            <person name="Uohara A."/>
            <person name="Ohji S."/>
            <person name="Ichikawa N."/>
        </authorList>
    </citation>
    <scope>NUCLEOTIDE SEQUENCE [LARGE SCALE GENOMIC DNA]</scope>
    <source>
        <strain evidence="1 2">NBRC 108608</strain>
    </source>
</reference>
<evidence type="ECO:0000313" key="2">
    <source>
        <dbReference type="Proteomes" id="UP000321577"/>
    </source>
</evidence>
<name>A0A512M4F5_9BACT</name>
<evidence type="ECO:0000313" key="1">
    <source>
        <dbReference type="EMBL" id="GEP41624.1"/>
    </source>
</evidence>
<keyword evidence="2" id="KW-1185">Reference proteome</keyword>
<dbReference type="EMBL" id="BKAG01000004">
    <property type="protein sequence ID" value="GEP41624.1"/>
    <property type="molecule type" value="Genomic_DNA"/>
</dbReference>
<gene>
    <name evidence="1" type="ORF">BGE01nite_09150</name>
</gene>
<sequence length="144" mass="15457">MLVVKTLLNIQKLAPILVGKGIKHVSSTPLTWKGDVGTRDCLVHFGDGTAVLLNSADLESELEYYADGVDDNGLVIDTELSQTVSGQMVQAVISSQNVFSFGLLLTDGPVICGDFLTGQDGVYQAACVMLMSEFEDDRPQLFGK</sequence>
<dbReference type="AlphaFoldDB" id="A0A512M4F5"/>
<organism evidence="1 2">
    <name type="scientific">Brevifollis gellanilyticus</name>
    <dbReference type="NCBI Taxonomy" id="748831"/>
    <lineage>
        <taxon>Bacteria</taxon>
        <taxon>Pseudomonadati</taxon>
        <taxon>Verrucomicrobiota</taxon>
        <taxon>Verrucomicrobiia</taxon>
        <taxon>Verrucomicrobiales</taxon>
        <taxon>Verrucomicrobiaceae</taxon>
    </lineage>
</organism>
<proteinExistence type="predicted"/>
<accession>A0A512M4F5</accession>
<comment type="caution">
    <text evidence="1">The sequence shown here is derived from an EMBL/GenBank/DDBJ whole genome shotgun (WGS) entry which is preliminary data.</text>
</comment>
<dbReference type="Proteomes" id="UP000321577">
    <property type="component" value="Unassembled WGS sequence"/>
</dbReference>
<protein>
    <submittedName>
        <fullName evidence="1">Uncharacterized protein</fullName>
    </submittedName>
</protein>